<feature type="transmembrane region" description="Helical" evidence="6">
    <location>
        <begin position="132"/>
        <end position="149"/>
    </location>
</feature>
<evidence type="ECO:0000256" key="3">
    <source>
        <dbReference type="ARBA" id="ARBA00022989"/>
    </source>
</evidence>
<keyword evidence="3 6" id="KW-1133">Transmembrane helix</keyword>
<dbReference type="RefSeq" id="WP_397671702.1">
    <property type="nucleotide sequence ID" value="NZ_CP108413.1"/>
</dbReference>
<feature type="region of interest" description="Disordered" evidence="5">
    <location>
        <begin position="395"/>
        <end position="418"/>
    </location>
</feature>
<feature type="transmembrane region" description="Helical" evidence="6">
    <location>
        <begin position="80"/>
        <end position="99"/>
    </location>
</feature>
<evidence type="ECO:0000259" key="7">
    <source>
        <dbReference type="SMART" id="SM00752"/>
    </source>
</evidence>
<name>A0ABW7RAM1_9ACTN</name>
<feature type="domain" description="HTTM-like" evidence="7">
    <location>
        <begin position="17"/>
        <end position="314"/>
    </location>
</feature>
<comment type="caution">
    <text evidence="8">The sequence shown here is derived from an EMBL/GenBank/DDBJ whole genome shotgun (WGS) entry which is preliminary data.</text>
</comment>
<feature type="transmembrane region" description="Helical" evidence="6">
    <location>
        <begin position="249"/>
        <end position="270"/>
    </location>
</feature>
<sequence length="418" mass="46138">MQRILGALSSWRTALTDRPVSLYAASVLRIGYGLAYLAFLLREFPHRQEIWGPDSPWTPALANELFVQTGWSSILTLSLAPLYFEACYVLALVTCLLFLLGWRTRVISLVFAVVVASFHARTIFMTDGGDNLILLMSMYLCFTACGRRWSLDARRLRLRAEADGAGAAKTGAESTLMHQLQFTRTQLVTLLHNCGMLVIAAQVCLLYGSAGLYKVQGNFWGNGTALHYVLNLDLFRPWPALSILVDHQAMFIAVAGYLTVLLQVALPCVLFSKVKYVVLPLLLGMHAGIAVLMGLPLFSAAMIIADAVFLPDRFYLYLARHLRRLRHRKASRKPGDPDRAGTSHVPAQAQPRPATGTGAVRPSGIGSQSPRSVSGLLTSQVSRVMWSVRRRLRGAGDGIQSARDDDQSVRPRRRFAGR</sequence>
<gene>
    <name evidence="8" type="ORF">ACH4GP_06585</name>
</gene>
<proteinExistence type="predicted"/>
<comment type="subcellular location">
    <subcellularLocation>
        <location evidence="1">Endomembrane system</location>
        <topology evidence="1">Multi-pass membrane protein</topology>
    </subcellularLocation>
</comment>
<evidence type="ECO:0000256" key="6">
    <source>
        <dbReference type="SAM" id="Phobius"/>
    </source>
</evidence>
<dbReference type="InterPro" id="IPR011020">
    <property type="entry name" value="HTTM-like"/>
</dbReference>
<dbReference type="PANTHER" id="PTHR39535:SF2">
    <property type="entry name" value="HTTM DOMAIN-CONTAINING PROTEIN"/>
    <property type="match status" value="1"/>
</dbReference>
<feature type="region of interest" description="Disordered" evidence="5">
    <location>
        <begin position="328"/>
        <end position="376"/>
    </location>
</feature>
<dbReference type="Proteomes" id="UP001610990">
    <property type="component" value="Unassembled WGS sequence"/>
</dbReference>
<dbReference type="EMBL" id="JBIRGH010000003">
    <property type="protein sequence ID" value="MFH8584049.1"/>
    <property type="molecule type" value="Genomic_DNA"/>
</dbReference>
<feature type="transmembrane region" description="Helical" evidence="6">
    <location>
        <begin position="106"/>
        <end position="126"/>
    </location>
</feature>
<organism evidence="8 9">
    <name type="scientific">Streptomyces celluloflavus</name>
    <dbReference type="NCBI Taxonomy" id="58344"/>
    <lineage>
        <taxon>Bacteria</taxon>
        <taxon>Bacillati</taxon>
        <taxon>Actinomycetota</taxon>
        <taxon>Actinomycetes</taxon>
        <taxon>Kitasatosporales</taxon>
        <taxon>Streptomycetaceae</taxon>
        <taxon>Streptomyces</taxon>
    </lineage>
</organism>
<protein>
    <submittedName>
        <fullName evidence="8">HTTM domain-containing protein</fullName>
    </submittedName>
</protein>
<keyword evidence="2 6" id="KW-0812">Transmembrane</keyword>
<evidence type="ECO:0000256" key="2">
    <source>
        <dbReference type="ARBA" id="ARBA00022692"/>
    </source>
</evidence>
<feature type="transmembrane region" description="Helical" evidence="6">
    <location>
        <begin position="20"/>
        <end position="41"/>
    </location>
</feature>
<keyword evidence="4 6" id="KW-0472">Membrane</keyword>
<evidence type="ECO:0000256" key="5">
    <source>
        <dbReference type="SAM" id="MobiDB-lite"/>
    </source>
</evidence>
<evidence type="ECO:0000313" key="8">
    <source>
        <dbReference type="EMBL" id="MFH8584049.1"/>
    </source>
</evidence>
<reference evidence="8 9" key="1">
    <citation type="submission" date="2024-10" db="EMBL/GenBank/DDBJ databases">
        <title>The Natural Products Discovery Center: Release of the First 8490 Sequenced Strains for Exploring Actinobacteria Biosynthetic Diversity.</title>
        <authorList>
            <person name="Kalkreuter E."/>
            <person name="Kautsar S.A."/>
            <person name="Yang D."/>
            <person name="Bader C.D."/>
            <person name="Teijaro C.N."/>
            <person name="Fluegel L."/>
            <person name="Davis C.M."/>
            <person name="Simpson J.R."/>
            <person name="Lauterbach L."/>
            <person name="Steele A.D."/>
            <person name="Gui C."/>
            <person name="Meng S."/>
            <person name="Li G."/>
            <person name="Viehrig K."/>
            <person name="Ye F."/>
            <person name="Su P."/>
            <person name="Kiefer A.F."/>
            <person name="Nichols A."/>
            <person name="Cepeda A.J."/>
            <person name="Yan W."/>
            <person name="Fan B."/>
            <person name="Jiang Y."/>
            <person name="Adhikari A."/>
            <person name="Zheng C.-J."/>
            <person name="Schuster L."/>
            <person name="Cowan T.M."/>
            <person name="Smanski M.J."/>
            <person name="Chevrette M.G."/>
            <person name="De Carvalho L.P.S."/>
            <person name="Shen B."/>
        </authorList>
    </citation>
    <scope>NUCLEOTIDE SEQUENCE [LARGE SCALE GENOMIC DNA]</scope>
    <source>
        <strain evidence="8 9">NPDC018013</strain>
    </source>
</reference>
<feature type="transmembrane region" description="Helical" evidence="6">
    <location>
        <begin position="277"/>
        <end position="295"/>
    </location>
</feature>
<keyword evidence="9" id="KW-1185">Reference proteome</keyword>
<feature type="compositionally biased region" description="Polar residues" evidence="5">
    <location>
        <begin position="365"/>
        <end position="376"/>
    </location>
</feature>
<feature type="transmembrane region" description="Helical" evidence="6">
    <location>
        <begin position="187"/>
        <end position="210"/>
    </location>
</feature>
<accession>A0ABW7RAM1</accession>
<dbReference type="SMART" id="SM00752">
    <property type="entry name" value="HTTM"/>
    <property type="match status" value="1"/>
</dbReference>
<dbReference type="InterPro" id="IPR052964">
    <property type="entry name" value="Sporulation_signal_mat"/>
</dbReference>
<evidence type="ECO:0000256" key="1">
    <source>
        <dbReference type="ARBA" id="ARBA00004127"/>
    </source>
</evidence>
<evidence type="ECO:0000256" key="4">
    <source>
        <dbReference type="ARBA" id="ARBA00023136"/>
    </source>
</evidence>
<evidence type="ECO:0000313" key="9">
    <source>
        <dbReference type="Proteomes" id="UP001610990"/>
    </source>
</evidence>
<dbReference type="PANTHER" id="PTHR39535">
    <property type="entry name" value="SPORULATION-DELAYING PROTEIN SDPB"/>
    <property type="match status" value="1"/>
</dbReference>